<feature type="region of interest" description="Disordered" evidence="1">
    <location>
        <begin position="1"/>
        <end position="130"/>
    </location>
</feature>
<dbReference type="Proteomes" id="UP001160148">
    <property type="component" value="Unassembled WGS sequence"/>
</dbReference>
<feature type="compositionally biased region" description="Basic and acidic residues" evidence="1">
    <location>
        <begin position="119"/>
        <end position="130"/>
    </location>
</feature>
<dbReference type="AlphaFoldDB" id="A0AAV0YBA1"/>
<evidence type="ECO:0000313" key="2">
    <source>
        <dbReference type="EMBL" id="CAI6376526.1"/>
    </source>
</evidence>
<feature type="compositionally biased region" description="Low complexity" evidence="1">
    <location>
        <begin position="17"/>
        <end position="29"/>
    </location>
</feature>
<feature type="compositionally biased region" description="Polar residues" evidence="1">
    <location>
        <begin position="48"/>
        <end position="57"/>
    </location>
</feature>
<comment type="caution">
    <text evidence="2">The sequence shown here is derived from an EMBL/GenBank/DDBJ whole genome shotgun (WGS) entry which is preliminary data.</text>
</comment>
<evidence type="ECO:0000256" key="1">
    <source>
        <dbReference type="SAM" id="MobiDB-lite"/>
    </source>
</evidence>
<sequence>MEEPSLYPHTSISTSEINIPSPSPKKNPNTSHMPLQTMEGISEDHQTNDTSQSPSHNQAKKTEINFNAPCEPHKRHFSENSSTTLPTSPPKANLNANKSRNSSKKAKVDRSRSNSSSKTADKISDGLKPADDIFSNESPISLHQFKYVLENFTNKKLNIYNICKDINSDITSLMFLIDTIRPKVTERTTKAHLTKLANLLFQSLPPLQDN</sequence>
<evidence type="ECO:0000313" key="3">
    <source>
        <dbReference type="Proteomes" id="UP001160148"/>
    </source>
</evidence>
<gene>
    <name evidence="2" type="ORF">MEUPH1_LOCUS29889</name>
</gene>
<feature type="compositionally biased region" description="Low complexity" evidence="1">
    <location>
        <begin position="91"/>
        <end position="100"/>
    </location>
</feature>
<reference evidence="2 3" key="1">
    <citation type="submission" date="2023-01" db="EMBL/GenBank/DDBJ databases">
        <authorList>
            <person name="Whitehead M."/>
        </authorList>
    </citation>
    <scope>NUCLEOTIDE SEQUENCE [LARGE SCALE GENOMIC DNA]</scope>
</reference>
<proteinExistence type="predicted"/>
<keyword evidence="3" id="KW-1185">Reference proteome</keyword>
<accession>A0AAV0YBA1</accession>
<organism evidence="2 3">
    <name type="scientific">Macrosiphum euphorbiae</name>
    <name type="common">potato aphid</name>
    <dbReference type="NCBI Taxonomy" id="13131"/>
    <lineage>
        <taxon>Eukaryota</taxon>
        <taxon>Metazoa</taxon>
        <taxon>Ecdysozoa</taxon>
        <taxon>Arthropoda</taxon>
        <taxon>Hexapoda</taxon>
        <taxon>Insecta</taxon>
        <taxon>Pterygota</taxon>
        <taxon>Neoptera</taxon>
        <taxon>Paraneoptera</taxon>
        <taxon>Hemiptera</taxon>
        <taxon>Sternorrhyncha</taxon>
        <taxon>Aphidomorpha</taxon>
        <taxon>Aphidoidea</taxon>
        <taxon>Aphididae</taxon>
        <taxon>Macrosiphini</taxon>
        <taxon>Macrosiphum</taxon>
    </lineage>
</organism>
<name>A0AAV0YBA1_9HEMI</name>
<protein>
    <submittedName>
        <fullName evidence="2">Uncharacterized protein</fullName>
    </submittedName>
</protein>
<dbReference type="EMBL" id="CARXXK010001495">
    <property type="protein sequence ID" value="CAI6376526.1"/>
    <property type="molecule type" value="Genomic_DNA"/>
</dbReference>